<dbReference type="Proteomes" id="UP000794436">
    <property type="component" value="Unassembled WGS sequence"/>
</dbReference>
<evidence type="ECO:0000313" key="3">
    <source>
        <dbReference type="Proteomes" id="UP000794436"/>
    </source>
</evidence>
<keyword evidence="3" id="KW-1185">Reference proteome</keyword>
<comment type="caution">
    <text evidence="2">The sequence shown here is derived from an EMBL/GenBank/DDBJ whole genome shotgun (WGS) entry which is preliminary data.</text>
</comment>
<protein>
    <submittedName>
        <fullName evidence="2">Uncharacterized protein</fullName>
    </submittedName>
</protein>
<name>A0A8K1CBE3_PYTOL</name>
<reference evidence="2" key="1">
    <citation type="submission" date="2019-03" db="EMBL/GenBank/DDBJ databases">
        <title>Long read genome sequence of the mycoparasitic Pythium oligandrum ATCC 38472 isolated from sugarbeet rhizosphere.</title>
        <authorList>
            <person name="Gaulin E."/>
        </authorList>
    </citation>
    <scope>NUCLEOTIDE SEQUENCE</scope>
    <source>
        <strain evidence="2">ATCC 38472_TT</strain>
    </source>
</reference>
<organism evidence="2 3">
    <name type="scientific">Pythium oligandrum</name>
    <name type="common">Mycoparasitic fungus</name>
    <dbReference type="NCBI Taxonomy" id="41045"/>
    <lineage>
        <taxon>Eukaryota</taxon>
        <taxon>Sar</taxon>
        <taxon>Stramenopiles</taxon>
        <taxon>Oomycota</taxon>
        <taxon>Peronosporomycetes</taxon>
        <taxon>Pythiales</taxon>
        <taxon>Pythiaceae</taxon>
        <taxon>Pythium</taxon>
    </lineage>
</organism>
<dbReference type="OrthoDB" id="128190at2759"/>
<accession>A0A8K1CBE3</accession>
<gene>
    <name evidence="2" type="ORF">Poli38472_004930</name>
</gene>
<feature type="region of interest" description="Disordered" evidence="1">
    <location>
        <begin position="48"/>
        <end position="75"/>
    </location>
</feature>
<evidence type="ECO:0000256" key="1">
    <source>
        <dbReference type="SAM" id="MobiDB-lite"/>
    </source>
</evidence>
<proteinExistence type="predicted"/>
<dbReference type="AlphaFoldDB" id="A0A8K1CBE3"/>
<evidence type="ECO:0000313" key="2">
    <source>
        <dbReference type="EMBL" id="TMW59861.1"/>
    </source>
</evidence>
<dbReference type="EMBL" id="SPLM01000109">
    <property type="protein sequence ID" value="TMW59861.1"/>
    <property type="molecule type" value="Genomic_DNA"/>
</dbReference>
<sequence length="407" mass="45655">MSWLELSLDDDPETLRAALELIDATVDTQIDAHEDGLSFCEEGCDAEDVTTSDSAEEKPKTSSSRPMRTERKRKNDIVQLKQKVARLETTLSDLQRPRQNQVSTLSSIDAKDVTGALVWRDVALRQRRHRVNAEMENQNLRTMLHSQTLVGQQLLHLLQYTASHDAQVKKELKREAEPTVEQARHLEELVAQADRVFASECFHTPRSSFQDVCVNEDGAKGVVVDTFAGWIVPLSPDKVVSALWSGMLHTEPSNMCKSIRMDMEQKDDTLIASYTLSATVPDRTYASSTGTAVSRRYETADGATLIVSMMSGEMLGITPGSQDTITAIELHWMRIRPYKTLVESEAGVLTQVQLNRQIRLTFSADHSPARRNIVNAVIELVLLQVEEELMHKQEMVEKLMLLPGRTA</sequence>